<sequence>MRGDFTRDTFDPADHYSAVLLQQGRVLLDADFNEQTAIGLHLLRTLAADLIGPHGGPGFAIGAAATGDDEPPDLTIGGGRYYVDGVAADATRPVPLAAVGDSGAVPEPGPWTYWSQPWAYLDPDNDDDALPEAVPYLVYLTVWDELVTAAQDPRLRETALGATMPDTAARSRVVWQVRAATGINLDGTAEELTGRFDEWVRGRRSTGRLAARVDRPAGSDEDPCVISPESRYRGQENQLYRVEVVAADAFVWSRDNGSVVFEVDAIDGRWVTLAALGRDDKLDLHVGDAVTLTDDASGFRGVASAVLRVEDVDVPDRRVLLSADVAFRPDASRHPVLRRWDHPASDDATDGGAVPLATGRWLGLEDGVQVWFAPDGRYQAGDHWLIPARTLTGAVEWPADDAGRPLLRPPHGVHRHYAPLAVVRGAGEFQDLRRGLGA</sequence>
<dbReference type="RefSeq" id="WP_307235263.1">
    <property type="nucleotide sequence ID" value="NZ_JAUSUZ010000001.1"/>
</dbReference>
<accession>A0AAE3VUL5</accession>
<reference evidence="1 2" key="1">
    <citation type="submission" date="2023-07" db="EMBL/GenBank/DDBJ databases">
        <title>Sequencing the genomes of 1000 actinobacteria strains.</title>
        <authorList>
            <person name="Klenk H.-P."/>
        </authorList>
    </citation>
    <scope>NUCLEOTIDE SEQUENCE [LARGE SCALE GENOMIC DNA]</scope>
    <source>
        <strain evidence="1 2">DSM 44709</strain>
    </source>
</reference>
<protein>
    <submittedName>
        <fullName evidence="1">Uncharacterized protein</fullName>
    </submittedName>
</protein>
<dbReference type="EMBL" id="JAUSUZ010000001">
    <property type="protein sequence ID" value="MDQ0364116.1"/>
    <property type="molecule type" value="Genomic_DNA"/>
</dbReference>
<dbReference type="InterPro" id="IPR045392">
    <property type="entry name" value="DUF6519"/>
</dbReference>
<comment type="caution">
    <text evidence="1">The sequence shown here is derived from an EMBL/GenBank/DDBJ whole genome shotgun (WGS) entry which is preliminary data.</text>
</comment>
<dbReference type="Pfam" id="PF20129">
    <property type="entry name" value="DUF6519"/>
    <property type="match status" value="2"/>
</dbReference>
<evidence type="ECO:0000313" key="1">
    <source>
        <dbReference type="EMBL" id="MDQ0364116.1"/>
    </source>
</evidence>
<dbReference type="AlphaFoldDB" id="A0AAE3VUL5"/>
<dbReference type="Proteomes" id="UP001240236">
    <property type="component" value="Unassembled WGS sequence"/>
</dbReference>
<organism evidence="1 2">
    <name type="scientific">Catenuloplanes indicus</name>
    <dbReference type="NCBI Taxonomy" id="137267"/>
    <lineage>
        <taxon>Bacteria</taxon>
        <taxon>Bacillati</taxon>
        <taxon>Actinomycetota</taxon>
        <taxon>Actinomycetes</taxon>
        <taxon>Micromonosporales</taxon>
        <taxon>Micromonosporaceae</taxon>
        <taxon>Catenuloplanes</taxon>
    </lineage>
</organism>
<keyword evidence="2" id="KW-1185">Reference proteome</keyword>
<name>A0AAE3VUL5_9ACTN</name>
<proteinExistence type="predicted"/>
<gene>
    <name evidence="1" type="ORF">J2S42_000785</name>
</gene>
<evidence type="ECO:0000313" key="2">
    <source>
        <dbReference type="Proteomes" id="UP001240236"/>
    </source>
</evidence>